<organism evidence="1">
    <name type="scientific">uncultured Pedobacter sp</name>
    <dbReference type="NCBI Taxonomy" id="246139"/>
    <lineage>
        <taxon>Bacteria</taxon>
        <taxon>Pseudomonadati</taxon>
        <taxon>Bacteroidota</taxon>
        <taxon>Sphingobacteriia</taxon>
        <taxon>Sphingobacteriales</taxon>
        <taxon>Sphingobacteriaceae</taxon>
        <taxon>Pedobacter</taxon>
        <taxon>environmental samples</taxon>
    </lineage>
</organism>
<dbReference type="Gene3D" id="2.70.98.70">
    <property type="match status" value="1"/>
</dbReference>
<proteinExistence type="predicted"/>
<name>A0A060BY43_9SPHI</name>
<dbReference type="EMBL" id="KF120349">
    <property type="protein sequence ID" value="AIA87622.1"/>
    <property type="molecule type" value="Genomic_DNA"/>
</dbReference>
<accession>A0A060BY43</accession>
<sequence>MVLATHGITRFRRHLVFLRPNIIVIYDELSAKQPVEWTWLLHSYNKMEKGEKENVVLAGNEVGRSRVDIYNSHQLKSYITNEFFSPAVNWKGRGGG</sequence>
<dbReference type="AlphaFoldDB" id="A0A060BY43"/>
<protein>
    <submittedName>
        <fullName evidence="1">CAZy families PL15 protein</fullName>
    </submittedName>
</protein>
<evidence type="ECO:0000313" key="1">
    <source>
        <dbReference type="EMBL" id="AIA87622.1"/>
    </source>
</evidence>
<reference evidence="1" key="1">
    <citation type="journal article" date="2013" name="Environ. Microbiol.">
        <title>Seasonally variable intestinal metagenomes of the red palm weevil (Rhynchophorus ferrugineus).</title>
        <authorList>
            <person name="Jia S."/>
            <person name="Zhang X."/>
            <person name="Zhang G."/>
            <person name="Yin A."/>
            <person name="Zhang S."/>
            <person name="Li F."/>
            <person name="Wang L."/>
            <person name="Zhao D."/>
            <person name="Yun Q."/>
            <person name="Tala"/>
            <person name="Wang J."/>
            <person name="Sun G."/>
            <person name="Baabdullah M."/>
            <person name="Yu X."/>
            <person name="Hu S."/>
            <person name="Al-Mssallem I.S."/>
            <person name="Yu J."/>
        </authorList>
    </citation>
    <scope>NUCLEOTIDE SEQUENCE</scope>
</reference>